<evidence type="ECO:0000313" key="2">
    <source>
        <dbReference type="EMBL" id="QSZ27630.1"/>
    </source>
</evidence>
<dbReference type="NCBIfam" id="TIGR01673">
    <property type="entry name" value="holin_LLH"/>
    <property type="match status" value="1"/>
</dbReference>
<protein>
    <submittedName>
        <fullName evidence="2">Phage holin</fullName>
    </submittedName>
</protein>
<dbReference type="KEGG" id="aaut:ACETAC_01605"/>
<name>A0A975AW96_9THEO</name>
<dbReference type="InterPro" id="IPR010026">
    <property type="entry name" value="Phage_holin_LL-H"/>
</dbReference>
<feature type="transmembrane region" description="Helical" evidence="1">
    <location>
        <begin position="6"/>
        <end position="28"/>
    </location>
</feature>
<evidence type="ECO:0000256" key="1">
    <source>
        <dbReference type="SAM" id="Phobius"/>
    </source>
</evidence>
<reference evidence="2" key="1">
    <citation type="submission" date="2020-08" db="EMBL/GenBank/DDBJ databases">
        <title>Genomic insights into the carbon and energy metabolism of the first obligate autotrophic acetogenic bacterium Aceticella autotrophica gen. nov., sp. nov.</title>
        <authorList>
            <person name="Toshchakov S.V."/>
            <person name="Elcheninov A.G."/>
            <person name="Kublanov I.V."/>
            <person name="Frolov E.N."/>
            <person name="Lebedinsky A.V."/>
        </authorList>
    </citation>
    <scope>NUCLEOTIDE SEQUENCE</scope>
    <source>
        <strain evidence="2">3443-3Ac</strain>
    </source>
</reference>
<keyword evidence="1" id="KW-0472">Membrane</keyword>
<dbReference type="EMBL" id="CP060096">
    <property type="protein sequence ID" value="QSZ27630.1"/>
    <property type="molecule type" value="Genomic_DNA"/>
</dbReference>
<organism evidence="2 3">
    <name type="scientific">Aceticella autotrophica</name>
    <dbReference type="NCBI Taxonomy" id="2755338"/>
    <lineage>
        <taxon>Bacteria</taxon>
        <taxon>Bacillati</taxon>
        <taxon>Bacillota</taxon>
        <taxon>Clostridia</taxon>
        <taxon>Thermoanaerobacterales</taxon>
        <taxon>Thermoanaerobacteraceae</taxon>
        <taxon>Aceticella</taxon>
    </lineage>
</organism>
<evidence type="ECO:0000313" key="3">
    <source>
        <dbReference type="Proteomes" id="UP000671913"/>
    </source>
</evidence>
<accession>A0A975AW96</accession>
<gene>
    <name evidence="2" type="ORF">ACETAC_01605</name>
</gene>
<proteinExistence type="predicted"/>
<dbReference type="AlphaFoldDB" id="A0A975AW96"/>
<keyword evidence="1" id="KW-1133">Transmembrane helix</keyword>
<dbReference type="Pfam" id="PF09682">
    <property type="entry name" value="Phage_holin_6_1"/>
    <property type="match status" value="1"/>
</dbReference>
<keyword evidence="1" id="KW-0812">Transmembrane</keyword>
<dbReference type="Proteomes" id="UP000671913">
    <property type="component" value="Chromosome"/>
</dbReference>
<sequence>MRELIMTILTAGVQLMIMAALVYGINFLDKKIGKDMRQKYFELAKVFVMAVEQEFGPGNGADKKAEVMNLLKRLTGNKLTDEELSKLIEAAVFEMNYMLKLKNIQ</sequence>
<dbReference type="RefSeq" id="WP_284680335.1">
    <property type="nucleotide sequence ID" value="NZ_CP060096.1"/>
</dbReference>
<keyword evidence="3" id="KW-1185">Reference proteome</keyword>